<evidence type="ECO:0000313" key="1">
    <source>
        <dbReference type="EMBL" id="MBB5712732.1"/>
    </source>
</evidence>
<dbReference type="EMBL" id="JACIJF010000024">
    <property type="protein sequence ID" value="MBB5712732.1"/>
    <property type="molecule type" value="Genomic_DNA"/>
</dbReference>
<reference evidence="1 2" key="1">
    <citation type="submission" date="2020-08" db="EMBL/GenBank/DDBJ databases">
        <title>Genomic Encyclopedia of Type Strains, Phase IV (KMG-IV): sequencing the most valuable type-strain genomes for metagenomic binning, comparative biology and taxonomic classification.</title>
        <authorList>
            <person name="Goeker M."/>
        </authorList>
    </citation>
    <scope>NUCLEOTIDE SEQUENCE [LARGE SCALE GENOMIC DNA]</scope>
    <source>
        <strain evidence="1 2">DSM 26736</strain>
    </source>
</reference>
<comment type="caution">
    <text evidence="1">The sequence shown here is derived from an EMBL/GenBank/DDBJ whole genome shotgun (WGS) entry which is preliminary data.</text>
</comment>
<name>A0A840YSU6_9SPHN</name>
<dbReference type="RefSeq" id="WP_184091476.1">
    <property type="nucleotide sequence ID" value="NZ_JACIJF010000024.1"/>
</dbReference>
<evidence type="ECO:0000313" key="2">
    <source>
        <dbReference type="Proteomes" id="UP000527143"/>
    </source>
</evidence>
<dbReference type="AlphaFoldDB" id="A0A840YSU6"/>
<accession>A0A840YSU6</accession>
<protein>
    <submittedName>
        <fullName evidence="1">Uncharacterized protein</fullName>
    </submittedName>
</protein>
<dbReference type="Proteomes" id="UP000527143">
    <property type="component" value="Unassembled WGS sequence"/>
</dbReference>
<keyword evidence="2" id="KW-1185">Reference proteome</keyword>
<gene>
    <name evidence="1" type="ORF">FHT02_003992</name>
</gene>
<proteinExistence type="predicted"/>
<organism evidence="1 2">
    <name type="scientific">Sphingomonas xinjiangensis</name>
    <dbReference type="NCBI Taxonomy" id="643568"/>
    <lineage>
        <taxon>Bacteria</taxon>
        <taxon>Pseudomonadati</taxon>
        <taxon>Pseudomonadota</taxon>
        <taxon>Alphaproteobacteria</taxon>
        <taxon>Sphingomonadales</taxon>
        <taxon>Sphingomonadaceae</taxon>
        <taxon>Sphingomonas</taxon>
    </lineage>
</organism>
<sequence length="124" mass="13593">MNRSIVLMALGCFFAGAILTLLLWGGGSPPSLTDDLDPDWRKASVQFDTRLRERFPAGTPIASLARELQEQGFGPTWYEVGGEYGAVRHEGNFPCSVAARVYWQPGPNSTLASIRGVYREEGCL</sequence>